<dbReference type="GO" id="GO:0006400">
    <property type="term" value="P:tRNA modification"/>
    <property type="evidence" value="ECO:0007669"/>
    <property type="project" value="InterPro"/>
</dbReference>
<dbReference type="PANTHER" id="PTHR13452:SF10">
    <property type="entry name" value="THUMP DOMAIN-CONTAINING PROTEIN 1"/>
    <property type="match status" value="1"/>
</dbReference>
<dbReference type="RefSeq" id="XP_011311192.1">
    <property type="nucleotide sequence ID" value="XM_011312890.1"/>
</dbReference>
<dbReference type="InterPro" id="IPR040183">
    <property type="entry name" value="THUMPD1-like"/>
</dbReference>
<feature type="compositionally biased region" description="Basic and acidic residues" evidence="3">
    <location>
        <begin position="277"/>
        <end position="289"/>
    </location>
</feature>
<dbReference type="Proteomes" id="UP000694866">
    <property type="component" value="Unplaced"/>
</dbReference>
<feature type="compositionally biased region" description="Acidic residues" evidence="3">
    <location>
        <begin position="267"/>
        <end position="276"/>
    </location>
</feature>
<organism evidence="6">
    <name type="scientific">Fopius arisanus</name>
    <dbReference type="NCBI Taxonomy" id="64838"/>
    <lineage>
        <taxon>Eukaryota</taxon>
        <taxon>Metazoa</taxon>
        <taxon>Ecdysozoa</taxon>
        <taxon>Arthropoda</taxon>
        <taxon>Hexapoda</taxon>
        <taxon>Insecta</taxon>
        <taxon>Pterygota</taxon>
        <taxon>Neoptera</taxon>
        <taxon>Endopterygota</taxon>
        <taxon>Hymenoptera</taxon>
        <taxon>Apocrita</taxon>
        <taxon>Ichneumonoidea</taxon>
        <taxon>Braconidae</taxon>
        <taxon>Opiinae</taxon>
        <taxon>Fopius</taxon>
    </lineage>
</organism>
<accession>A0A9R1TKE4</accession>
<dbReference type="CDD" id="cd11717">
    <property type="entry name" value="THUMP_THUMPD1_like"/>
    <property type="match status" value="1"/>
</dbReference>
<dbReference type="GO" id="GO:0003723">
    <property type="term" value="F:RNA binding"/>
    <property type="evidence" value="ECO:0007669"/>
    <property type="project" value="UniProtKB-UniRule"/>
</dbReference>
<evidence type="ECO:0000313" key="6">
    <source>
        <dbReference type="EMBL" id="JAG72274.1"/>
    </source>
</evidence>
<dbReference type="SMART" id="SM00981">
    <property type="entry name" value="THUMP"/>
    <property type="match status" value="1"/>
</dbReference>
<dbReference type="EMBL" id="GBYB01002507">
    <property type="protein sequence ID" value="JAG72274.1"/>
    <property type="molecule type" value="Transcribed_RNA"/>
</dbReference>
<sequence length="289" mass="33269">MEDKKRKWNKSWGCQKKSKQLYIDVGMTGFLCTCNFKEKECIRDAYRLLESFCSEKNSVPEKPETVDENVEDEDISDALNKEIQALSAQGKKPNEKNFQYIDTGVKNVIFMRSTLADPLELATRIIHHLDETKEPRSRFILRLIPVLGICKANIEDIKAKANDLIDKYFVQEPKTFAIVFNRHYNNSVQRNDVIEALAALIAEKNPGNKADLKNPEIALVVEIIRGHCLLSIAPEYFKYRKYNLTEICVVKEEGEKVKNETEAKEEITEEKEEEPPEVLKADDEALEIK</sequence>
<accession>A0A0C9QP96</accession>
<gene>
    <name evidence="6" type="primary">CG15014_0</name>
    <name evidence="5" type="synonym">CG15014_2</name>
    <name evidence="8" type="synonym">LOC105271368</name>
    <name evidence="5" type="ORF">g.37602</name>
    <name evidence="6" type="ORF">g.37603</name>
</gene>
<dbReference type="EMBL" id="GBYB01002506">
    <property type="protein sequence ID" value="JAG72273.1"/>
    <property type="molecule type" value="Transcribed_RNA"/>
</dbReference>
<dbReference type="InterPro" id="IPR004114">
    <property type="entry name" value="THUMP_dom"/>
</dbReference>
<dbReference type="Pfam" id="PF02926">
    <property type="entry name" value="THUMP"/>
    <property type="match status" value="1"/>
</dbReference>
<reference evidence="8" key="2">
    <citation type="submission" date="2025-04" db="UniProtKB">
        <authorList>
            <consortium name="RefSeq"/>
        </authorList>
    </citation>
    <scope>IDENTIFICATION</scope>
    <source>
        <strain evidence="8">USDA-PBARC FA_bdor</strain>
        <tissue evidence="8">Whole organism</tissue>
    </source>
</reference>
<feature type="region of interest" description="Disordered" evidence="3">
    <location>
        <begin position="256"/>
        <end position="289"/>
    </location>
</feature>
<dbReference type="KEGG" id="fas:105271368"/>
<keyword evidence="2" id="KW-0694">RNA-binding</keyword>
<dbReference type="PROSITE" id="PS51165">
    <property type="entry name" value="THUMP"/>
    <property type="match status" value="1"/>
</dbReference>
<comment type="similarity">
    <text evidence="1">Belongs to the THUMPD1 family.</text>
</comment>
<feature type="domain" description="THUMP" evidence="4">
    <location>
        <begin position="128"/>
        <end position="234"/>
    </location>
</feature>
<proteinExistence type="inferred from homology"/>
<dbReference type="PANTHER" id="PTHR13452">
    <property type="entry name" value="THUMP DOMAIN CONTAINING PROTEIN 1-RELATED"/>
    <property type="match status" value="1"/>
</dbReference>
<reference evidence="6" key="1">
    <citation type="submission" date="2015-01" db="EMBL/GenBank/DDBJ databases">
        <title>Transcriptome Assembly of Fopius arisanus.</title>
        <authorList>
            <person name="Geib S."/>
        </authorList>
    </citation>
    <scope>NUCLEOTIDE SEQUENCE</scope>
</reference>
<evidence type="ECO:0000259" key="4">
    <source>
        <dbReference type="PROSITE" id="PS51165"/>
    </source>
</evidence>
<evidence type="ECO:0000313" key="7">
    <source>
        <dbReference type="Proteomes" id="UP000694866"/>
    </source>
</evidence>
<name>A0A0C9QP96_9HYME</name>
<evidence type="ECO:0000256" key="2">
    <source>
        <dbReference type="PROSITE-ProRule" id="PRU00529"/>
    </source>
</evidence>
<evidence type="ECO:0000313" key="8">
    <source>
        <dbReference type="RefSeq" id="XP_011311192.1"/>
    </source>
</evidence>
<evidence type="ECO:0000256" key="1">
    <source>
        <dbReference type="ARBA" id="ARBA00060731"/>
    </source>
</evidence>
<dbReference type="GeneID" id="105271368"/>
<feature type="compositionally biased region" description="Basic and acidic residues" evidence="3">
    <location>
        <begin position="256"/>
        <end position="266"/>
    </location>
</feature>
<dbReference type="Gene3D" id="3.30.2300.10">
    <property type="entry name" value="THUMP superfamily"/>
    <property type="match status" value="1"/>
</dbReference>
<evidence type="ECO:0000313" key="5">
    <source>
        <dbReference type="EMBL" id="JAG72273.1"/>
    </source>
</evidence>
<keyword evidence="7" id="KW-1185">Reference proteome</keyword>
<dbReference type="OrthoDB" id="367221at2759"/>
<dbReference type="SUPFAM" id="SSF143437">
    <property type="entry name" value="THUMP domain-like"/>
    <property type="match status" value="1"/>
</dbReference>
<dbReference type="FunFam" id="3.30.2300.10:FF:000001">
    <property type="entry name" value="THUMP domain-containing protein 1"/>
    <property type="match status" value="1"/>
</dbReference>
<evidence type="ECO:0000256" key="3">
    <source>
        <dbReference type="SAM" id="MobiDB-lite"/>
    </source>
</evidence>
<dbReference type="AlphaFoldDB" id="A0A0C9QP96"/>
<protein>
    <submittedName>
        <fullName evidence="6">CG15014_0 protein</fullName>
    </submittedName>
    <submittedName>
        <fullName evidence="5">CG15014_2 protein</fullName>
    </submittedName>
    <submittedName>
        <fullName evidence="8">THUMP domain-containing protein 1 homolog</fullName>
    </submittedName>
</protein>